<keyword evidence="2" id="KW-0732">Signal</keyword>
<gene>
    <name evidence="3" type="ORF">SAMN05216464_11164</name>
</gene>
<sequence>MKKLNILLFLSLCLLFSSCDAIAGIFKAGAVVGIIAVIIVIAIVIWIISMFRGKN</sequence>
<dbReference type="RefSeq" id="WP_162842728.1">
    <property type="nucleotide sequence ID" value="NZ_FNAI01000011.1"/>
</dbReference>
<dbReference type="PROSITE" id="PS51257">
    <property type="entry name" value="PROKAR_LIPOPROTEIN"/>
    <property type="match status" value="1"/>
</dbReference>
<organism evidence="3 4">
    <name type="scientific">Mucilaginibacter pineti</name>
    <dbReference type="NCBI Taxonomy" id="1391627"/>
    <lineage>
        <taxon>Bacteria</taxon>
        <taxon>Pseudomonadati</taxon>
        <taxon>Bacteroidota</taxon>
        <taxon>Sphingobacteriia</taxon>
        <taxon>Sphingobacteriales</taxon>
        <taxon>Sphingobacteriaceae</taxon>
        <taxon>Mucilaginibacter</taxon>
    </lineage>
</organism>
<evidence type="ECO:0000256" key="1">
    <source>
        <dbReference type="SAM" id="Phobius"/>
    </source>
</evidence>
<dbReference type="Proteomes" id="UP000199072">
    <property type="component" value="Unassembled WGS sequence"/>
</dbReference>
<protein>
    <recommendedName>
        <fullName evidence="5">Phosphatidate cytidylyltransferase</fullName>
    </recommendedName>
</protein>
<name>A0A1G7H5B2_9SPHI</name>
<keyword evidence="1" id="KW-1133">Transmembrane helix</keyword>
<evidence type="ECO:0000256" key="2">
    <source>
        <dbReference type="SAM" id="SignalP"/>
    </source>
</evidence>
<evidence type="ECO:0008006" key="5">
    <source>
        <dbReference type="Google" id="ProtNLM"/>
    </source>
</evidence>
<dbReference type="EMBL" id="FNAI01000011">
    <property type="protein sequence ID" value="SDE95545.1"/>
    <property type="molecule type" value="Genomic_DNA"/>
</dbReference>
<evidence type="ECO:0000313" key="4">
    <source>
        <dbReference type="Proteomes" id="UP000199072"/>
    </source>
</evidence>
<keyword evidence="1" id="KW-0812">Transmembrane</keyword>
<evidence type="ECO:0000313" key="3">
    <source>
        <dbReference type="EMBL" id="SDE95545.1"/>
    </source>
</evidence>
<feature type="transmembrane region" description="Helical" evidence="1">
    <location>
        <begin position="31"/>
        <end position="51"/>
    </location>
</feature>
<accession>A0A1G7H5B2</accession>
<proteinExistence type="predicted"/>
<keyword evidence="4" id="KW-1185">Reference proteome</keyword>
<dbReference type="STRING" id="1391627.SAMN05216464_11164"/>
<keyword evidence="1" id="KW-0472">Membrane</keyword>
<feature type="chain" id="PRO_5011683684" description="Phosphatidate cytidylyltransferase" evidence="2">
    <location>
        <begin position="24"/>
        <end position="55"/>
    </location>
</feature>
<dbReference type="AlphaFoldDB" id="A0A1G7H5B2"/>
<reference evidence="3 4" key="1">
    <citation type="submission" date="2016-10" db="EMBL/GenBank/DDBJ databases">
        <authorList>
            <person name="de Groot N.N."/>
        </authorList>
    </citation>
    <scope>NUCLEOTIDE SEQUENCE [LARGE SCALE GENOMIC DNA]</scope>
    <source>
        <strain evidence="3 4">47C3B</strain>
    </source>
</reference>
<feature type="signal peptide" evidence="2">
    <location>
        <begin position="1"/>
        <end position="23"/>
    </location>
</feature>